<dbReference type="SMART" id="SM00355">
    <property type="entry name" value="ZnF_C2H2"/>
    <property type="match status" value="2"/>
</dbReference>
<keyword evidence="1" id="KW-0863">Zinc-finger</keyword>
<dbReference type="AlphaFoldDB" id="A0AAV6GIP8"/>
<evidence type="ECO:0000313" key="3">
    <source>
        <dbReference type="EMBL" id="KAG5275103.1"/>
    </source>
</evidence>
<evidence type="ECO:0000313" key="4">
    <source>
        <dbReference type="Proteomes" id="UP000823561"/>
    </source>
</evidence>
<sequence length="812" mass="92737">MRCFLCSNVFGDANNLVKHLKVIHGLCTGRTLYLQCDQVGCSRFFNSFSGLRKHLNKCHVNSACDVIVETEPPHCQTVLDSTNANPAEETYEAEVESEPALSSEHLVNSCASVISDLKAAGVAQSVVNSFVTSMEDIVQEIHEHAKESVIQGVFRDQRDTETCKNVEGCFNQLENPFTALNSDYKQSKFITSKWETVEPVELVIGSRFDSRLNKNTGTYDQVVVRDKFMYIPILSTLKSIFKSEHAREMLKSPNISDSKLRDIYDGSFFNTHPLFSSERHTIQIQMFYDDFEVGNPLGSKKGVHKMGGIYFTLRNFSPKWNSILANIHLCALFHAQDIKRYGFSAILDPIVRDLKQLESNGIDIPFYGGCVRGSVIQVTGDNLGLHSLFGLVESFSARYCCRFCLAEKEDFQTEFSEEAPKIVLRTKEAHSAHCQEIANKPSLPYVFGVKRSCLLNSLTYFHTTENYSVDVMHDLLEGVAQFELKQLFLYLKEHITLAELNSRILSFDYGFTERCNRPVAVNLSAESNDLGLNAIQSWCLLRNVPLIFGDLVASTNQHWALLILLLQIVNLVFSPTLSQGLCVYLKHLIVEHHKLFKEVYPQKKLLPKHHFLIHYPRCIQKIRPVLHSWCMRYEGKHNFFKKQLKSFKNVTKTLAKKHQNYMAHKWRSSTTFIRLDIGPGKSVSLNMINGGSVIAMQMKMSNFDKVIKVTWAKHNGYAYRQHLVVCGEVLCEMPLFYQIESVVIIQNKPVLLTIPLFTVAFQEHFFAYEVTRTKKDFVAFQVDDLPYPRPFDIQMSCGENDTTMYVVPYCYL</sequence>
<dbReference type="GO" id="GO:0008270">
    <property type="term" value="F:zinc ion binding"/>
    <property type="evidence" value="ECO:0007669"/>
    <property type="project" value="UniProtKB-KW"/>
</dbReference>
<proteinExistence type="predicted"/>
<dbReference type="PROSITE" id="PS50157">
    <property type="entry name" value="ZINC_FINGER_C2H2_2"/>
    <property type="match status" value="1"/>
</dbReference>
<comment type="caution">
    <text evidence="3">The sequence shown here is derived from an EMBL/GenBank/DDBJ whole genome shotgun (WGS) entry which is preliminary data.</text>
</comment>
<dbReference type="InterPro" id="IPR013087">
    <property type="entry name" value="Znf_C2H2_type"/>
</dbReference>
<keyword evidence="1" id="KW-0862">Zinc</keyword>
<reference evidence="3" key="1">
    <citation type="submission" date="2020-10" db="EMBL/GenBank/DDBJ databases">
        <title>Chromosome-scale genome assembly of the Allis shad, Alosa alosa.</title>
        <authorList>
            <person name="Margot Z."/>
            <person name="Christophe K."/>
            <person name="Cabau C."/>
            <person name="Louis A."/>
            <person name="Berthelot C."/>
            <person name="Parey E."/>
            <person name="Roest Crollius H."/>
            <person name="Montfort J."/>
            <person name="Robinson-Rechavi M."/>
            <person name="Bucao C."/>
            <person name="Bouchez O."/>
            <person name="Gislard M."/>
            <person name="Lluch J."/>
            <person name="Milhes M."/>
            <person name="Lampietro C."/>
            <person name="Lopez Roques C."/>
            <person name="Donnadieu C."/>
            <person name="Braasch I."/>
            <person name="Desvignes T."/>
            <person name="Postlethwait J."/>
            <person name="Bobe J."/>
            <person name="Guiguen Y."/>
        </authorList>
    </citation>
    <scope>NUCLEOTIDE SEQUENCE</scope>
    <source>
        <strain evidence="3">M-15738</strain>
        <tissue evidence="3">Blood</tissue>
    </source>
</reference>
<dbReference type="PANTHER" id="PTHR31912">
    <property type="entry name" value="IP13529P"/>
    <property type="match status" value="1"/>
</dbReference>
<feature type="domain" description="C2H2-type" evidence="2">
    <location>
        <begin position="1"/>
        <end position="24"/>
    </location>
</feature>
<protein>
    <recommendedName>
        <fullName evidence="2">C2H2-type domain-containing protein</fullName>
    </recommendedName>
</protein>
<evidence type="ECO:0000256" key="1">
    <source>
        <dbReference type="PROSITE-ProRule" id="PRU00042"/>
    </source>
</evidence>
<dbReference type="PANTHER" id="PTHR31912:SF34">
    <property type="entry name" value="NOTOCHORD-RELATED PROTEIN"/>
    <property type="match status" value="1"/>
</dbReference>
<keyword evidence="4" id="KW-1185">Reference proteome</keyword>
<name>A0AAV6GIP8_9TELE</name>
<evidence type="ECO:0000259" key="2">
    <source>
        <dbReference type="PROSITE" id="PS50157"/>
    </source>
</evidence>
<gene>
    <name evidence="3" type="ORF">AALO_G00143580</name>
</gene>
<keyword evidence="1" id="KW-0479">Metal-binding</keyword>
<accession>A0AAV6GIP8</accession>
<dbReference type="EMBL" id="JADWDJ010000010">
    <property type="protein sequence ID" value="KAG5275103.1"/>
    <property type="molecule type" value="Genomic_DNA"/>
</dbReference>
<organism evidence="3 4">
    <name type="scientific">Alosa alosa</name>
    <name type="common">allis shad</name>
    <dbReference type="NCBI Taxonomy" id="278164"/>
    <lineage>
        <taxon>Eukaryota</taxon>
        <taxon>Metazoa</taxon>
        <taxon>Chordata</taxon>
        <taxon>Craniata</taxon>
        <taxon>Vertebrata</taxon>
        <taxon>Euteleostomi</taxon>
        <taxon>Actinopterygii</taxon>
        <taxon>Neopterygii</taxon>
        <taxon>Teleostei</taxon>
        <taxon>Clupei</taxon>
        <taxon>Clupeiformes</taxon>
        <taxon>Clupeoidei</taxon>
        <taxon>Clupeidae</taxon>
        <taxon>Alosa</taxon>
    </lineage>
</organism>
<dbReference type="Proteomes" id="UP000823561">
    <property type="component" value="Chromosome 10"/>
</dbReference>
<dbReference type="PROSITE" id="PS00028">
    <property type="entry name" value="ZINC_FINGER_C2H2_1"/>
    <property type="match status" value="2"/>
</dbReference>